<dbReference type="Proteomes" id="UP000176288">
    <property type="component" value="Chromosome"/>
</dbReference>
<protein>
    <submittedName>
        <fullName evidence="1">Uncharacterized protein</fullName>
    </submittedName>
</protein>
<keyword evidence="2" id="KW-1185">Reference proteome</keyword>
<organism evidence="1 2">
    <name type="scientific">Boudabousia tangfeifanii</name>
    <dbReference type="NCBI Taxonomy" id="1912795"/>
    <lineage>
        <taxon>Bacteria</taxon>
        <taxon>Bacillati</taxon>
        <taxon>Actinomycetota</taxon>
        <taxon>Actinomycetes</taxon>
        <taxon>Actinomycetales</taxon>
        <taxon>Actinomycetaceae</taxon>
        <taxon>Boudabousia</taxon>
    </lineage>
</organism>
<gene>
    <name evidence="1" type="ORF">BK816_01215</name>
</gene>
<sequence>MSEGLGTTTYWDSLGFDYGVVDKYEDFINLIVRKAQTEVRSEKPEDWETCCYYVDPSGVIACVFMHKNGISDTNFGIFGQPGTRFYTFQVTPGLGAGQYLLPDPNSPNDPEAVVGSSPFFLEYLDPLAYPLPVGEIDGRFGQTFADYRLSAVATQMEVYADLDTWAQKVLDTSRLDPKDYLSVLGEIDSPSIEYLDTIEDSLDKVHGGAILGGICLDVEERTNALTGNKWLCATLDQGQVQLKLALPANISPRPVPGNVIFGRAILSGATERWEEGLKGLLP</sequence>
<dbReference type="KEGG" id="avu:BK816_01215"/>
<name>A0A1D9MIR5_9ACTO</name>
<dbReference type="OrthoDB" id="4411426at2"/>
<dbReference type="EMBL" id="CP017812">
    <property type="protein sequence ID" value="AOZ72083.1"/>
    <property type="molecule type" value="Genomic_DNA"/>
</dbReference>
<dbReference type="RefSeq" id="WP_071163549.1">
    <property type="nucleotide sequence ID" value="NZ_CP017812.1"/>
</dbReference>
<proteinExistence type="predicted"/>
<reference evidence="1 2" key="1">
    <citation type="submission" date="2016-10" db="EMBL/GenBank/DDBJ databases">
        <title>Actinomyces aegypiusis sp. nov., isolated from the Aegypius monachus in Qinghai Tibet Plateau China.</title>
        <authorList>
            <person name="Wang Y."/>
        </authorList>
    </citation>
    <scope>NUCLEOTIDE SEQUENCE [LARGE SCALE GENOMIC DNA]</scope>
    <source>
        <strain evidence="1 2">VUL4_3</strain>
    </source>
</reference>
<dbReference type="AlphaFoldDB" id="A0A1D9MIR5"/>
<evidence type="ECO:0000313" key="1">
    <source>
        <dbReference type="EMBL" id="AOZ72083.1"/>
    </source>
</evidence>
<accession>A0A1D9MIR5</accession>
<evidence type="ECO:0000313" key="2">
    <source>
        <dbReference type="Proteomes" id="UP000176288"/>
    </source>
</evidence>